<dbReference type="OrthoDB" id="312874at2759"/>
<dbReference type="InterPro" id="IPR000719">
    <property type="entry name" value="Prot_kinase_dom"/>
</dbReference>
<dbReference type="AlphaFoldDB" id="A0A8H5BWP9"/>
<dbReference type="PANTHER" id="PTHR38248">
    <property type="entry name" value="FUNK1 6"/>
    <property type="match status" value="1"/>
</dbReference>
<dbReference type="InterPro" id="IPR040976">
    <property type="entry name" value="Pkinase_fungal"/>
</dbReference>
<sequence length="911" mass="103610">MSSSTLLRTPTTEKFQEPELKIPHATPRKGPTRADDEDQTRVRDVLGKYNNEDMFLQEMDDFLGSYAPCTVAPEVLKLCLGKLAKDLLVSPTPKTNAGRFFLDGVTPPKDIKIDDKRVHEDHSFKFLKPIFDTILKMKRPDSSLQFELCPRTYLDSDIPGGNHLIDGCFVDEPIVGGKLSHRTIRIPVELKKARDPKDRDMVHRQILAACHHILNEDPRRMWIYGLTFENTMVSVWYFSRSHSVKTFAFDYFDKPEVLVELILSFALATPAQLGIDPYVHIGPTSDDGNTLSYVYEIPSTVTGGAPVFYRTGPSLFPERPMCIAGRVTRIWEVTQVRSADGTRVVKHGRTAILKDVWLDEGTETEAENMDKIFEAIDSLVEDGLRAQIDEELKNNPNFDHNPVAMARLMRQFIDQDAKFKSFDDVMKDRLQHHLTNKNYKSLFLKKLYAWKGELSKPRANNVQHHPTLFSIKPVTKNAQSEASRDFGKTKDFLEPKSNRSGSHYSIPEGDSSMVAMRRNQPSRRFVRKQQSRFVYQEVCTPLFRLSIMGEAIDVIVQTLEALQLLYSVGWVHRDISASNILAFRTGDEWNVKLADLEFSRVMVDSKRKVRTDPRTGTPFFMPTEILARKYLIHSYNATDLKKSRVVNIGPAVPAFAIPDLPSDSGPVKKTPQNLAEQLGFLEHEEPYAILQTIKKLPIEITKEAIPPNVDWSKIPTHLAIVNHSYQHDLESIWWIILWLIAMRAHVESLDDATPEITELFTHNIHNFRPRQVFFTQPADVDLGHHLRSEFSPFPAFMEGLREHMYQAYIRRAAFGQLDLQESYSNIIAVFALYFRSLQNNDGPWRQVAIDGSKKPQVMRLPLPDDNDTPQSAAGSKRGHDGAMSTDASKRLRLSTQPSASSTQDTAEGPSL</sequence>
<evidence type="ECO:0000256" key="1">
    <source>
        <dbReference type="SAM" id="MobiDB-lite"/>
    </source>
</evidence>
<name>A0A8H5BWP9_9AGAR</name>
<evidence type="ECO:0000313" key="4">
    <source>
        <dbReference type="Proteomes" id="UP000567179"/>
    </source>
</evidence>
<accession>A0A8H5BWP9</accession>
<feature type="region of interest" description="Disordered" evidence="1">
    <location>
        <begin position="855"/>
        <end position="911"/>
    </location>
</feature>
<feature type="region of interest" description="Disordered" evidence="1">
    <location>
        <begin position="1"/>
        <end position="42"/>
    </location>
</feature>
<comment type="caution">
    <text evidence="3">The sequence shown here is derived from an EMBL/GenBank/DDBJ whole genome shotgun (WGS) entry which is preliminary data.</text>
</comment>
<keyword evidence="4" id="KW-1185">Reference proteome</keyword>
<evidence type="ECO:0000313" key="3">
    <source>
        <dbReference type="EMBL" id="KAF5330949.1"/>
    </source>
</evidence>
<dbReference type="EMBL" id="JAACJJ010000001">
    <property type="protein sequence ID" value="KAF5330949.1"/>
    <property type="molecule type" value="Genomic_DNA"/>
</dbReference>
<dbReference type="GO" id="GO:0004672">
    <property type="term" value="F:protein kinase activity"/>
    <property type="evidence" value="ECO:0007669"/>
    <property type="project" value="InterPro"/>
</dbReference>
<feature type="domain" description="Protein kinase" evidence="2">
    <location>
        <begin position="374"/>
        <end position="726"/>
    </location>
</feature>
<dbReference type="Proteomes" id="UP000567179">
    <property type="component" value="Unassembled WGS sequence"/>
</dbReference>
<feature type="region of interest" description="Disordered" evidence="1">
    <location>
        <begin position="480"/>
        <end position="510"/>
    </location>
</feature>
<dbReference type="PANTHER" id="PTHR38248:SF2">
    <property type="entry name" value="FUNK1 11"/>
    <property type="match status" value="1"/>
</dbReference>
<organism evidence="3 4">
    <name type="scientific">Psilocybe cf. subviscida</name>
    <dbReference type="NCBI Taxonomy" id="2480587"/>
    <lineage>
        <taxon>Eukaryota</taxon>
        <taxon>Fungi</taxon>
        <taxon>Dikarya</taxon>
        <taxon>Basidiomycota</taxon>
        <taxon>Agaricomycotina</taxon>
        <taxon>Agaricomycetes</taxon>
        <taxon>Agaricomycetidae</taxon>
        <taxon>Agaricales</taxon>
        <taxon>Agaricineae</taxon>
        <taxon>Strophariaceae</taxon>
        <taxon>Psilocybe</taxon>
    </lineage>
</organism>
<protein>
    <recommendedName>
        <fullName evidence="2">Protein kinase domain-containing protein</fullName>
    </recommendedName>
</protein>
<dbReference type="Pfam" id="PF17667">
    <property type="entry name" value="Pkinase_fungal"/>
    <property type="match status" value="1"/>
</dbReference>
<dbReference type="GO" id="GO:0005524">
    <property type="term" value="F:ATP binding"/>
    <property type="evidence" value="ECO:0007669"/>
    <property type="project" value="InterPro"/>
</dbReference>
<dbReference type="Gene3D" id="1.10.510.10">
    <property type="entry name" value="Transferase(Phosphotransferase) domain 1"/>
    <property type="match status" value="1"/>
</dbReference>
<proteinExistence type="predicted"/>
<feature type="compositionally biased region" description="Polar residues" evidence="1">
    <location>
        <begin position="1"/>
        <end position="13"/>
    </location>
</feature>
<gene>
    <name evidence="3" type="ORF">D9619_005414</name>
</gene>
<dbReference type="InterPro" id="IPR011009">
    <property type="entry name" value="Kinase-like_dom_sf"/>
</dbReference>
<feature type="compositionally biased region" description="Polar residues" evidence="1">
    <location>
        <begin position="893"/>
        <end position="905"/>
    </location>
</feature>
<evidence type="ECO:0000259" key="2">
    <source>
        <dbReference type="PROSITE" id="PS50011"/>
    </source>
</evidence>
<feature type="compositionally biased region" description="Basic and acidic residues" evidence="1">
    <location>
        <begin position="482"/>
        <end position="497"/>
    </location>
</feature>
<dbReference type="PROSITE" id="PS50011">
    <property type="entry name" value="PROTEIN_KINASE_DOM"/>
    <property type="match status" value="1"/>
</dbReference>
<reference evidence="3 4" key="1">
    <citation type="journal article" date="2020" name="ISME J.">
        <title>Uncovering the hidden diversity of litter-decomposition mechanisms in mushroom-forming fungi.</title>
        <authorList>
            <person name="Floudas D."/>
            <person name="Bentzer J."/>
            <person name="Ahren D."/>
            <person name="Johansson T."/>
            <person name="Persson P."/>
            <person name="Tunlid A."/>
        </authorList>
    </citation>
    <scope>NUCLEOTIDE SEQUENCE [LARGE SCALE GENOMIC DNA]</scope>
    <source>
        <strain evidence="3 4">CBS 101986</strain>
    </source>
</reference>
<dbReference type="SUPFAM" id="SSF56112">
    <property type="entry name" value="Protein kinase-like (PK-like)"/>
    <property type="match status" value="1"/>
</dbReference>